<proteinExistence type="predicted"/>
<evidence type="ECO:0000256" key="3">
    <source>
        <dbReference type="PIRSR" id="PIRSR606689-1"/>
    </source>
</evidence>
<evidence type="ECO:0000256" key="1">
    <source>
        <dbReference type="ARBA" id="ARBA00022741"/>
    </source>
</evidence>
<dbReference type="Gene3D" id="3.40.50.300">
    <property type="entry name" value="P-loop containing nucleotide triphosphate hydrolases"/>
    <property type="match status" value="1"/>
</dbReference>
<dbReference type="PANTHER" id="PTHR11711">
    <property type="entry name" value="ADP RIBOSYLATION FACTOR-RELATED"/>
    <property type="match status" value="1"/>
</dbReference>
<reference evidence="5 6" key="1">
    <citation type="submission" date="2016-02" db="EMBL/GenBank/DDBJ databases">
        <title>Genome analysis of coral dinoflagellate symbionts highlights evolutionary adaptations to a symbiotic lifestyle.</title>
        <authorList>
            <person name="Aranda M."/>
            <person name="Li Y."/>
            <person name="Liew Y.J."/>
            <person name="Baumgarten S."/>
            <person name="Simakov O."/>
            <person name="Wilson M."/>
            <person name="Piel J."/>
            <person name="Ashoor H."/>
            <person name="Bougouffa S."/>
            <person name="Bajic V.B."/>
            <person name="Ryu T."/>
            <person name="Ravasi T."/>
            <person name="Bayer T."/>
            <person name="Micklem G."/>
            <person name="Kim H."/>
            <person name="Bhak J."/>
            <person name="Lajeunesse T.C."/>
            <person name="Voolstra C.R."/>
        </authorList>
    </citation>
    <scope>NUCLEOTIDE SEQUENCE [LARGE SCALE GENOMIC DNA]</scope>
    <source>
        <strain evidence="5 6">CCMP2467</strain>
    </source>
</reference>
<feature type="compositionally biased region" description="Basic and acidic residues" evidence="4">
    <location>
        <begin position="253"/>
        <end position="263"/>
    </location>
</feature>
<evidence type="ECO:0000256" key="2">
    <source>
        <dbReference type="ARBA" id="ARBA00023134"/>
    </source>
</evidence>
<dbReference type="InterPro" id="IPR006689">
    <property type="entry name" value="Small_GTPase_ARF/SAR"/>
</dbReference>
<dbReference type="InterPro" id="IPR027417">
    <property type="entry name" value="P-loop_NTPase"/>
</dbReference>
<dbReference type="InterPro" id="IPR024156">
    <property type="entry name" value="Small_GTPase_ARF"/>
</dbReference>
<comment type="caution">
    <text evidence="5">The sequence shown here is derived from an EMBL/GenBank/DDBJ whole genome shotgun (WGS) entry which is preliminary data.</text>
</comment>
<dbReference type="AlphaFoldDB" id="A0A1Q9D5Y5"/>
<organism evidence="5 6">
    <name type="scientific">Symbiodinium microadriaticum</name>
    <name type="common">Dinoflagellate</name>
    <name type="synonym">Zooxanthella microadriatica</name>
    <dbReference type="NCBI Taxonomy" id="2951"/>
    <lineage>
        <taxon>Eukaryota</taxon>
        <taxon>Sar</taxon>
        <taxon>Alveolata</taxon>
        <taxon>Dinophyceae</taxon>
        <taxon>Suessiales</taxon>
        <taxon>Symbiodiniaceae</taxon>
        <taxon>Symbiodinium</taxon>
    </lineage>
</organism>
<keyword evidence="6" id="KW-1185">Reference proteome</keyword>
<keyword evidence="1 3" id="KW-0547">Nucleotide-binding</keyword>
<feature type="binding site" evidence="3">
    <location>
        <begin position="110"/>
        <end position="113"/>
    </location>
    <ligand>
        <name>GTP</name>
        <dbReference type="ChEBI" id="CHEBI:37565"/>
    </ligand>
</feature>
<feature type="region of interest" description="Disordered" evidence="4">
    <location>
        <begin position="251"/>
        <end position="311"/>
    </location>
</feature>
<dbReference type="SMART" id="SM00177">
    <property type="entry name" value="ARF"/>
    <property type="match status" value="1"/>
</dbReference>
<dbReference type="EMBL" id="LSRX01000706">
    <property type="protein sequence ID" value="OLP90537.1"/>
    <property type="molecule type" value="Genomic_DNA"/>
</dbReference>
<keyword evidence="2 3" id="KW-0342">GTP-binding</keyword>
<sequence length="844" mass="92224">MLYSSLLVAKASSQAEATLQDTVRMGIFKRLFGGFGVKKKAGRKSGWVGGDLGEAVDWRLRNSEVEGIIVVIDSTDKLRFAVVKDELDTMLADPRIAEKKMPILHGFLNNKVDQPAASPPQETMQALGLDRITDRPWQLFSCDALKGDGVEEVGLPLLTSEFLSETDVKVRHPSGPDLRMPGSEAAAEDRTLHAGTSLLVEFVMKEVSASRLQRSPKEYPCDTHRYRCDLCPLPMDTSPTDRTVGCHQMLHASRSEHQPERCLHPASGMVEPDKEAQKQSRGAGKAQGTSPAAPLQEGDAAAGSGKDTSAEGDAAAGCEAVWATVEAVGPFFRAYPGQPGHSEAEAAGGHDAAEAIWPAAEGGRSIGWQKSSWTSNLHLSVLRTALVVAVAMLWRSSAGESVTCTSWTTAAPAERERKSDGGSSMGVRRSSPSGYLGFCMGPKESVAKAVQQPNLGLCGVQIQSGRDQDHEFKVLRLPRCGQCSAPEFEPNIETELSFSSSDKAVGSSKSILQRNIMVAKAVISDIYRDLESRCVTEQRQYEDSGSSPSQQKFNVWATYTNKARLQHFAAESLAFVQRNAECRSRLLNAKQLRFLIMLQHLLSEDCSDANRPEALRKHQDTFEGILTDSVSSQLVEDAHRCEFSIDGTSFSLQDLPHIDAGLEERKHRIVQFQTELVQALETFLLGFCSRRGLSAGGTKRLMQAVTTQMSQAGVANIDRGSQASRYFVGSQGLDQRTAYNLSTMMSPSGEALKLSILCMRTGFTQYLDKDELLKLAGVQYPRRCKPESYLYQYATLCFFVGAQVDNCESINCTVLDALDEANINPALAEDEEEVILDEARQQVT</sequence>
<name>A0A1Q9D5Y5_SYMMI</name>
<gene>
    <name evidence="5" type="primary">ARL6</name>
    <name evidence="5" type="ORF">AK812_SmicGene27882</name>
</gene>
<protein>
    <submittedName>
        <fullName evidence="5">ADP-ribosylation factor-like protein 6</fullName>
    </submittedName>
</protein>
<dbReference type="Pfam" id="PF00025">
    <property type="entry name" value="Arf"/>
    <property type="match status" value="1"/>
</dbReference>
<evidence type="ECO:0000256" key="4">
    <source>
        <dbReference type="SAM" id="MobiDB-lite"/>
    </source>
</evidence>
<dbReference type="GO" id="GO:0005525">
    <property type="term" value="F:GTP binding"/>
    <property type="evidence" value="ECO:0007669"/>
    <property type="project" value="UniProtKB-KW"/>
</dbReference>
<evidence type="ECO:0000313" key="5">
    <source>
        <dbReference type="EMBL" id="OLP90537.1"/>
    </source>
</evidence>
<evidence type="ECO:0000313" key="6">
    <source>
        <dbReference type="Proteomes" id="UP000186817"/>
    </source>
</evidence>
<dbReference type="SUPFAM" id="SSF52540">
    <property type="entry name" value="P-loop containing nucleoside triphosphate hydrolases"/>
    <property type="match status" value="1"/>
</dbReference>
<dbReference type="OrthoDB" id="442317at2759"/>
<feature type="region of interest" description="Disordered" evidence="4">
    <location>
        <begin position="409"/>
        <end position="428"/>
    </location>
</feature>
<accession>A0A1Q9D5Y5</accession>
<dbReference type="GO" id="GO:0003924">
    <property type="term" value="F:GTPase activity"/>
    <property type="evidence" value="ECO:0007669"/>
    <property type="project" value="InterPro"/>
</dbReference>
<dbReference type="Proteomes" id="UP000186817">
    <property type="component" value="Unassembled WGS sequence"/>
</dbReference>